<feature type="region of interest" description="Disordered" evidence="1">
    <location>
        <begin position="746"/>
        <end position="771"/>
    </location>
</feature>
<feature type="compositionally biased region" description="Low complexity" evidence="1">
    <location>
        <begin position="640"/>
        <end position="650"/>
    </location>
</feature>
<accession>A0AAV5AHI5</accession>
<sequence>MLKLTLAAKQGNGVRYFPYAGYLRMTPLKIEGIVRTRIDEDNRPLLCSGLYVALRCYEARLGLGLGLGLGGASGSSTTSATTVDNGNPNLNVLFEIIVPLWNASAAASEYDSLGDGEWPFKIIVPPNASPVCSTVHFQEYRVFWRVEAVLTHVPITGVGVRLVKTQDIPLIRYDSGQDLPPQPPNKWRKVSLPSHPRSPSILKYIINTPPFPLAPLDYVPVTLKLALPQGIDVVSIALSIERRLTFKSSHDAVYDDVSFQSTTNLIQPRLASQPSSKASSTTVLTSVTHTIATSDRKPEDVSYNRTITLQIPQAKSLSHWSLGETIHTPLASVRFFLKTRITIVDSQLNEGQTSTSRPPSPPIQPQPSTSSSVPNSSQTQSRSYTLDLQEKELYVISTNEADRREAFTKYRDALRRGRKRKVTSPGKEKESAIPPMSASDAVSTSDPLSETPSTLERDSSTARGRSPSQSIFKPKSKSKSKSHSRKDKENLQDTRQQQAGSKGKQKDNKREETDDNVQHLPSSPPSPVDEPPRPLKKTTKRPNTSEGRTNIEMSTEESSSSLKVKSSKEKKPTNRGSGLTLGLGLLTPRSRRFRRQCRASDGDGDIENDVDDYDGEYVFVNNNIPLSAPPIRRLSRRNPHSPYSRSPSSPYETSADEGARVVVYLQQDGTRDTDKAIVTNASTGTSTSEGTEENAGPPTPPDEPPFTTQLHDRKTLPLHLSVHPPSSYHPIPELLPSSRSWTALPHPPSSALLRSSTTPAPRSPSAPVRADDKERWEIELERMIQVSKEEKEERGVATTKTKTKKSSTMTAIGFRKKNKKTAKIPDSDATALSLSPTSCSEFEGQAQSPIHLSPTSPSSLSPVYIPHSPSTPALPVSATTKPKPTSKFKTKTFGIGWGFGWS</sequence>
<feature type="region of interest" description="Disordered" evidence="1">
    <location>
        <begin position="415"/>
        <end position="608"/>
    </location>
</feature>
<evidence type="ECO:0000313" key="2">
    <source>
        <dbReference type="EMBL" id="GJJ11946.1"/>
    </source>
</evidence>
<comment type="caution">
    <text evidence="2">The sequence shown here is derived from an EMBL/GenBank/DDBJ whole genome shotgun (WGS) entry which is preliminary data.</text>
</comment>
<feature type="compositionally biased region" description="Basic residues" evidence="1">
    <location>
        <begin position="474"/>
        <end position="485"/>
    </location>
</feature>
<feature type="region of interest" description="Disordered" evidence="1">
    <location>
        <begin position="627"/>
        <end position="709"/>
    </location>
</feature>
<feature type="compositionally biased region" description="Low complexity" evidence="1">
    <location>
        <begin position="679"/>
        <end position="696"/>
    </location>
</feature>
<name>A0AAV5AHI5_9AGAM</name>
<dbReference type="EMBL" id="BPWL01000007">
    <property type="protein sequence ID" value="GJJ11946.1"/>
    <property type="molecule type" value="Genomic_DNA"/>
</dbReference>
<feature type="compositionally biased region" description="Polar residues" evidence="1">
    <location>
        <begin position="440"/>
        <end position="454"/>
    </location>
</feature>
<dbReference type="Proteomes" id="UP001050691">
    <property type="component" value="Unassembled WGS sequence"/>
</dbReference>
<organism evidence="2 3">
    <name type="scientific">Clathrus columnatus</name>
    <dbReference type="NCBI Taxonomy" id="1419009"/>
    <lineage>
        <taxon>Eukaryota</taxon>
        <taxon>Fungi</taxon>
        <taxon>Dikarya</taxon>
        <taxon>Basidiomycota</taxon>
        <taxon>Agaricomycotina</taxon>
        <taxon>Agaricomycetes</taxon>
        <taxon>Phallomycetidae</taxon>
        <taxon>Phallales</taxon>
        <taxon>Clathraceae</taxon>
        <taxon>Clathrus</taxon>
    </lineage>
</organism>
<feature type="compositionally biased region" description="Low complexity" evidence="1">
    <location>
        <begin position="575"/>
        <end position="588"/>
    </location>
</feature>
<feature type="compositionally biased region" description="Low complexity" evidence="1">
    <location>
        <begin position="552"/>
        <end position="564"/>
    </location>
</feature>
<evidence type="ECO:0000256" key="1">
    <source>
        <dbReference type="SAM" id="MobiDB-lite"/>
    </source>
</evidence>
<feature type="compositionally biased region" description="Low complexity" evidence="1">
    <location>
        <begin position="366"/>
        <end position="383"/>
    </location>
</feature>
<protein>
    <recommendedName>
        <fullName evidence="4">Arrestin C-terminal-like domain-containing protein</fullName>
    </recommendedName>
</protein>
<keyword evidence="3" id="KW-1185">Reference proteome</keyword>
<evidence type="ECO:0000313" key="3">
    <source>
        <dbReference type="Proteomes" id="UP001050691"/>
    </source>
</evidence>
<feature type="compositionally biased region" description="Low complexity" evidence="1">
    <location>
        <begin position="754"/>
        <end position="767"/>
    </location>
</feature>
<feature type="region of interest" description="Disordered" evidence="1">
    <location>
        <begin position="348"/>
        <end position="386"/>
    </location>
</feature>
<dbReference type="AlphaFoldDB" id="A0AAV5AHI5"/>
<gene>
    <name evidence="2" type="ORF">Clacol_006184</name>
</gene>
<feature type="compositionally biased region" description="Polar residues" evidence="1">
    <location>
        <begin position="830"/>
        <end position="840"/>
    </location>
</feature>
<feature type="compositionally biased region" description="Low complexity" evidence="1">
    <location>
        <begin position="848"/>
        <end position="862"/>
    </location>
</feature>
<reference evidence="2" key="1">
    <citation type="submission" date="2021-10" db="EMBL/GenBank/DDBJ databases">
        <title>De novo Genome Assembly of Clathrus columnatus (Basidiomycota, Fungi) Using Illumina and Nanopore Sequence Data.</title>
        <authorList>
            <person name="Ogiso-Tanaka E."/>
            <person name="Itagaki H."/>
            <person name="Hosoya T."/>
            <person name="Hosaka K."/>
        </authorList>
    </citation>
    <scope>NUCLEOTIDE SEQUENCE</scope>
    <source>
        <strain evidence="2">MO-923</strain>
    </source>
</reference>
<feature type="region of interest" description="Disordered" evidence="1">
    <location>
        <begin position="789"/>
        <end position="889"/>
    </location>
</feature>
<proteinExistence type="predicted"/>
<evidence type="ECO:0008006" key="4">
    <source>
        <dbReference type="Google" id="ProtNLM"/>
    </source>
</evidence>